<keyword evidence="2" id="KW-0964">Secreted</keyword>
<evidence type="ECO:0000313" key="10">
    <source>
        <dbReference type="Proteomes" id="UP000234382"/>
    </source>
</evidence>
<keyword evidence="10" id="KW-1185">Reference proteome</keyword>
<feature type="transmembrane region" description="Helical" evidence="6">
    <location>
        <begin position="715"/>
        <end position="736"/>
    </location>
</feature>
<feature type="compositionally biased region" description="Basic and acidic residues" evidence="5">
    <location>
        <begin position="459"/>
        <end position="479"/>
    </location>
</feature>
<gene>
    <name evidence="9" type="ORF">BI49514_01011</name>
</gene>
<feature type="compositionally biased region" description="Acidic residues" evidence="5">
    <location>
        <begin position="360"/>
        <end position="373"/>
    </location>
</feature>
<reference evidence="10" key="1">
    <citation type="submission" date="2017-03" db="EMBL/GenBank/DDBJ databases">
        <authorList>
            <person name="Monnet C."/>
        </authorList>
    </citation>
    <scope>NUCLEOTIDE SEQUENCE [LARGE SCALE GENOMIC DNA]</scope>
    <source>
        <strain evidence="10">ATCC 49514</strain>
    </source>
</reference>
<dbReference type="GO" id="GO:0004252">
    <property type="term" value="F:serine-type endopeptidase activity"/>
    <property type="evidence" value="ECO:0007669"/>
    <property type="project" value="InterPro"/>
</dbReference>
<evidence type="ECO:0000313" key="9">
    <source>
        <dbReference type="EMBL" id="SMX75238.1"/>
    </source>
</evidence>
<evidence type="ECO:0000256" key="6">
    <source>
        <dbReference type="SAM" id="Phobius"/>
    </source>
</evidence>
<evidence type="ECO:0000256" key="5">
    <source>
        <dbReference type="SAM" id="MobiDB-lite"/>
    </source>
</evidence>
<proteinExistence type="predicted"/>
<feature type="region of interest" description="Disordered" evidence="5">
    <location>
        <begin position="679"/>
        <end position="713"/>
    </location>
</feature>
<dbReference type="GO" id="GO:0006508">
    <property type="term" value="P:proteolysis"/>
    <property type="evidence" value="ECO:0007669"/>
    <property type="project" value="InterPro"/>
</dbReference>
<feature type="compositionally biased region" description="Acidic residues" evidence="5">
    <location>
        <begin position="680"/>
        <end position="700"/>
    </location>
</feature>
<keyword evidence="6" id="KW-0472">Membrane</keyword>
<feature type="signal peptide" evidence="7">
    <location>
        <begin position="1"/>
        <end position="25"/>
    </location>
</feature>
<dbReference type="Proteomes" id="UP000234382">
    <property type="component" value="Unassembled WGS sequence"/>
</dbReference>
<dbReference type="InterPro" id="IPR001254">
    <property type="entry name" value="Trypsin_dom"/>
</dbReference>
<dbReference type="Pfam" id="PF00089">
    <property type="entry name" value="Trypsin"/>
    <property type="match status" value="1"/>
</dbReference>
<evidence type="ECO:0000256" key="2">
    <source>
        <dbReference type="ARBA" id="ARBA00022525"/>
    </source>
</evidence>
<evidence type="ECO:0000256" key="4">
    <source>
        <dbReference type="ARBA" id="ARBA00023088"/>
    </source>
</evidence>
<keyword evidence="3 7" id="KW-0732">Signal</keyword>
<accession>A0A2H1IJ82</accession>
<dbReference type="InterPro" id="IPR019931">
    <property type="entry name" value="LPXTG_anchor"/>
</dbReference>
<dbReference type="InterPro" id="IPR009003">
    <property type="entry name" value="Peptidase_S1_PA"/>
</dbReference>
<evidence type="ECO:0000256" key="7">
    <source>
        <dbReference type="SAM" id="SignalP"/>
    </source>
</evidence>
<keyword evidence="6" id="KW-0812">Transmembrane</keyword>
<dbReference type="RefSeq" id="WP_101544845.1">
    <property type="nucleotide sequence ID" value="NZ_FXYX01000004.1"/>
</dbReference>
<organism evidence="9 10">
    <name type="scientific">Brevibacterium iodinum ATCC 49514</name>
    <dbReference type="NCBI Taxonomy" id="1255616"/>
    <lineage>
        <taxon>Bacteria</taxon>
        <taxon>Bacillati</taxon>
        <taxon>Actinomycetota</taxon>
        <taxon>Actinomycetes</taxon>
        <taxon>Micrococcales</taxon>
        <taxon>Brevibacteriaceae</taxon>
        <taxon>Brevibacterium</taxon>
    </lineage>
</organism>
<evidence type="ECO:0000256" key="1">
    <source>
        <dbReference type="ARBA" id="ARBA00022512"/>
    </source>
</evidence>
<sequence>MQKKLVQSSLALTAATALGLGGAFAASPAVADNGPQKLNVQSDAAVQKTLDKASGVNAYGAKNGKLTIGVEKADKTTKKLEQDFSNVKVVEGVKELKAYAGNDLVGGAGYLLQDGGPGGACSTGFSGWDADGKPIVLTAGHCAKIINEDTFEFEGDTTVDETEQPSTAPAVGGKGFKQTGLGAIGTWGYNKFGGELVPPGSNAQPNEDDIDFAIINVDASKYNVKTGVTDWSTAGDDDLAAKLATDITKVGAHSEGTVQKAGRTTGLTENETWTAYNEQFDFVNVSGRFVHGFGVKAPKGDPFSAPGDSGGSVFQGETAVGVISGGGPTEDEDGNEVDFSWIADLDYSLEKSGQSISFEDPNEEPPGDDEAEADASAAADGEDADASAAADGEDADASAAAEGDDANASDNADADAKEADASSAAEGDDAEASADADGAESDASAAADGDNADASAAADGKDDKADSDADGDEKPEAPKVGDQTVVEGGKITGKAAPNAEVKLTWKAAGDAQAGSAQAQAAPAEGSVTVKTDADGNFSTEAPAEAGEYAYSATVTANGQTSEATSFTVTVQAAEAERKLTVEPKEVAASDFVKEDKGVQITAEGFEEGEKVTLKVVDGPEGVKDYEMTQTANAEGVVGFSIYGTSASNPEAYLGKYDVQVTGANDTEDEEALTGSFQVVADEDGNGGGNDGDDNGNDDGNGDGGGSDLPRTGAELTGLAAGAGLLLVGGAAVVLTMRRKKNN</sequence>
<feature type="compositionally biased region" description="Acidic residues" evidence="5">
    <location>
        <begin position="380"/>
        <end position="407"/>
    </location>
</feature>
<dbReference type="PROSITE" id="PS50847">
    <property type="entry name" value="GRAM_POS_ANCHORING"/>
    <property type="match status" value="1"/>
</dbReference>
<keyword evidence="4" id="KW-0572">Peptidoglycan-anchor</keyword>
<dbReference type="SUPFAM" id="SSF50494">
    <property type="entry name" value="Trypsin-like serine proteases"/>
    <property type="match status" value="1"/>
</dbReference>
<feature type="compositionally biased region" description="Acidic residues" evidence="5">
    <location>
        <begin position="426"/>
        <end position="440"/>
    </location>
</feature>
<keyword evidence="6" id="KW-1133">Transmembrane helix</keyword>
<name>A0A2H1IJ82_9MICO</name>
<evidence type="ECO:0000259" key="8">
    <source>
        <dbReference type="PROSITE" id="PS50847"/>
    </source>
</evidence>
<feature type="chain" id="PRO_5013856980" evidence="7">
    <location>
        <begin position="26"/>
        <end position="742"/>
    </location>
</feature>
<keyword evidence="1" id="KW-0134">Cell wall</keyword>
<evidence type="ECO:0000256" key="3">
    <source>
        <dbReference type="ARBA" id="ARBA00022729"/>
    </source>
</evidence>
<dbReference type="AlphaFoldDB" id="A0A2H1IJ82"/>
<dbReference type="CDD" id="cd21112">
    <property type="entry name" value="alphaLP-like"/>
    <property type="match status" value="1"/>
</dbReference>
<dbReference type="NCBIfam" id="TIGR01167">
    <property type="entry name" value="LPXTG_anchor"/>
    <property type="match status" value="1"/>
</dbReference>
<dbReference type="InterPro" id="IPR043504">
    <property type="entry name" value="Peptidase_S1_PA_chymotrypsin"/>
</dbReference>
<feature type="region of interest" description="Disordered" evidence="5">
    <location>
        <begin position="355"/>
        <end position="498"/>
    </location>
</feature>
<dbReference type="EMBL" id="FXYX01000004">
    <property type="protein sequence ID" value="SMX75238.1"/>
    <property type="molecule type" value="Genomic_DNA"/>
</dbReference>
<feature type="compositionally biased region" description="Low complexity" evidence="5">
    <location>
        <begin position="441"/>
        <end position="458"/>
    </location>
</feature>
<protein>
    <submittedName>
        <fullName evidence="9">LPXTG-motif cell wall anchor domain-containing protein</fullName>
    </submittedName>
</protein>
<dbReference type="Gene3D" id="2.40.10.10">
    <property type="entry name" value="Trypsin-like serine proteases"/>
    <property type="match status" value="2"/>
</dbReference>
<feature type="domain" description="Gram-positive cocci surface proteins LPxTG" evidence="8">
    <location>
        <begin position="708"/>
        <end position="742"/>
    </location>
</feature>